<accession>C8V4R5</accession>
<feature type="compositionally biased region" description="Low complexity" evidence="1">
    <location>
        <begin position="45"/>
        <end position="61"/>
    </location>
</feature>
<feature type="region of interest" description="Disordered" evidence="1">
    <location>
        <begin position="36"/>
        <end position="63"/>
    </location>
</feature>
<dbReference type="RefSeq" id="XP_050467535.1">
    <property type="nucleotide sequence ID" value="XM_050611512.1"/>
</dbReference>
<dbReference type="EMBL" id="BN001302">
    <property type="protein sequence ID" value="CBF75925.1"/>
    <property type="molecule type" value="Genomic_DNA"/>
</dbReference>
<reference evidence="3" key="2">
    <citation type="journal article" date="2009" name="Fungal Genet. Biol.">
        <title>The 2008 update of the Aspergillus nidulans genome annotation: a community effort.</title>
        <authorList>
            <person name="Wortman J.R."/>
            <person name="Gilsenan J.M."/>
            <person name="Joardar V."/>
            <person name="Deegan J."/>
            <person name="Clutterbuck J."/>
            <person name="Andersen M.R."/>
            <person name="Archer D."/>
            <person name="Bencina M."/>
            <person name="Braus G."/>
            <person name="Coutinho P."/>
            <person name="von Dohren H."/>
            <person name="Doonan J."/>
            <person name="Driessen A.J."/>
            <person name="Durek P."/>
            <person name="Espeso E."/>
            <person name="Fekete E."/>
            <person name="Flipphi M."/>
            <person name="Estrada C.G."/>
            <person name="Geysens S."/>
            <person name="Goldman G."/>
            <person name="de Groot P.W."/>
            <person name="Hansen K."/>
            <person name="Harris S.D."/>
            <person name="Heinekamp T."/>
            <person name="Helmstaedt K."/>
            <person name="Henrissat B."/>
            <person name="Hofmann G."/>
            <person name="Homan T."/>
            <person name="Horio T."/>
            <person name="Horiuchi H."/>
            <person name="James S."/>
            <person name="Jones M."/>
            <person name="Karaffa L."/>
            <person name="Karanyi Z."/>
            <person name="Kato M."/>
            <person name="Keller N."/>
            <person name="Kelly D.E."/>
            <person name="Kiel J.A."/>
            <person name="Kim J.M."/>
            <person name="van der Klei I.J."/>
            <person name="Klis F.M."/>
            <person name="Kovalchuk A."/>
            <person name="Krasevec N."/>
            <person name="Kubicek C.P."/>
            <person name="Liu B."/>
            <person name="Maccabe A."/>
            <person name="Meyer V."/>
            <person name="Mirabito P."/>
            <person name="Miskei M."/>
            <person name="Mos M."/>
            <person name="Mullins J."/>
            <person name="Nelson D.R."/>
            <person name="Nielsen J."/>
            <person name="Oakley B.R."/>
            <person name="Osmani S.A."/>
            <person name="Pakula T."/>
            <person name="Paszewski A."/>
            <person name="Paulsen I."/>
            <person name="Pilsyk S."/>
            <person name="Pocsi I."/>
            <person name="Punt P.J."/>
            <person name="Ram A.F."/>
            <person name="Ren Q."/>
            <person name="Robellet X."/>
            <person name="Robson G."/>
            <person name="Seiboth B."/>
            <person name="van Solingen P."/>
            <person name="Specht T."/>
            <person name="Sun J."/>
            <person name="Taheri-Talesh N."/>
            <person name="Takeshita N."/>
            <person name="Ussery D."/>
            <person name="vanKuyk P.A."/>
            <person name="Visser H."/>
            <person name="van de Vondervoort P.J."/>
            <person name="de Vries R.P."/>
            <person name="Walton J."/>
            <person name="Xiang X."/>
            <person name="Xiong Y."/>
            <person name="Zeng A.P."/>
            <person name="Brandt B.W."/>
            <person name="Cornell M.J."/>
            <person name="van den Hondel C.A."/>
            <person name="Visser J."/>
            <person name="Oliver S.G."/>
            <person name="Turner G."/>
        </authorList>
    </citation>
    <scope>GENOME REANNOTATION</scope>
    <source>
        <strain evidence="3">FGSC A4 / ATCC 38163 / CBS 112.46 / NRRL 194 / M139</strain>
    </source>
</reference>
<name>C8V4R5_EMENI</name>
<dbReference type="HOGENOM" id="CLU_1408743_0_0_1"/>
<protein>
    <submittedName>
        <fullName evidence="2">Uncharacterized protein</fullName>
    </submittedName>
</protein>
<dbReference type="InParanoid" id="C8V4R5"/>
<dbReference type="GeneID" id="74896398"/>
<evidence type="ECO:0000313" key="2">
    <source>
        <dbReference type="EMBL" id="CBF75925.1"/>
    </source>
</evidence>
<keyword evidence="3" id="KW-1185">Reference proteome</keyword>
<sequence length="193" mass="20751">MGASLYTELSSRTDRHTSGPLRGWLVLTRQKNLVTRSKSAVTTRSMPASRSSQPGSSQPQQDKYSDAALQLDAALREWVARLLEAALQICVRTFERLASRISGWARPVDAGVGTGVGAGVITGEGRGGTSAGVGVCTRVLDGESPPGICFDNLFQEIDFEIDSFLFGLRNLRRAFSGRLITFTELLVICGTLA</sequence>
<evidence type="ECO:0000313" key="3">
    <source>
        <dbReference type="Proteomes" id="UP000000560"/>
    </source>
</evidence>
<evidence type="ECO:0000256" key="1">
    <source>
        <dbReference type="SAM" id="MobiDB-lite"/>
    </source>
</evidence>
<gene>
    <name evidence="2" type="ORF">ANIA_10427</name>
</gene>
<proteinExistence type="predicted"/>
<reference evidence="3" key="1">
    <citation type="journal article" date="2005" name="Nature">
        <title>Sequencing of Aspergillus nidulans and comparative analysis with A. fumigatus and A. oryzae.</title>
        <authorList>
            <person name="Galagan J.E."/>
            <person name="Calvo S.E."/>
            <person name="Cuomo C."/>
            <person name="Ma L.J."/>
            <person name="Wortman J.R."/>
            <person name="Batzoglou S."/>
            <person name="Lee S.I."/>
            <person name="Basturkmen M."/>
            <person name="Spevak C.C."/>
            <person name="Clutterbuck J."/>
            <person name="Kapitonov V."/>
            <person name="Jurka J."/>
            <person name="Scazzocchio C."/>
            <person name="Farman M."/>
            <person name="Butler J."/>
            <person name="Purcell S."/>
            <person name="Harris S."/>
            <person name="Braus G.H."/>
            <person name="Draht O."/>
            <person name="Busch S."/>
            <person name="D'Enfert C."/>
            <person name="Bouchier C."/>
            <person name="Goldman G.H."/>
            <person name="Bell-Pedersen D."/>
            <person name="Griffiths-Jones S."/>
            <person name="Doonan J.H."/>
            <person name="Yu J."/>
            <person name="Vienken K."/>
            <person name="Pain A."/>
            <person name="Freitag M."/>
            <person name="Selker E.U."/>
            <person name="Archer D.B."/>
            <person name="Penalva M.A."/>
            <person name="Oakley B.R."/>
            <person name="Momany M."/>
            <person name="Tanaka T."/>
            <person name="Kumagai T."/>
            <person name="Asai K."/>
            <person name="Machida M."/>
            <person name="Nierman W.C."/>
            <person name="Denning D.W."/>
            <person name="Caddick M."/>
            <person name="Hynes M."/>
            <person name="Paoletti M."/>
            <person name="Fischer R."/>
            <person name="Miller B."/>
            <person name="Dyer P."/>
            <person name="Sachs M.S."/>
            <person name="Osmani S.A."/>
            <person name="Birren B.W."/>
        </authorList>
    </citation>
    <scope>NUCLEOTIDE SEQUENCE [LARGE SCALE GENOMIC DNA]</scope>
    <source>
        <strain evidence="3">FGSC A4 / ATCC 38163 / CBS 112.46 / NRRL 194 / M139</strain>
    </source>
</reference>
<dbReference type="Proteomes" id="UP000000560">
    <property type="component" value="Chromosome II"/>
</dbReference>
<dbReference type="KEGG" id="ani:ANIA_10427"/>
<organism evidence="2 3">
    <name type="scientific">Emericella nidulans (strain FGSC A4 / ATCC 38163 / CBS 112.46 / NRRL 194 / M139)</name>
    <name type="common">Aspergillus nidulans</name>
    <dbReference type="NCBI Taxonomy" id="227321"/>
    <lineage>
        <taxon>Eukaryota</taxon>
        <taxon>Fungi</taxon>
        <taxon>Dikarya</taxon>
        <taxon>Ascomycota</taxon>
        <taxon>Pezizomycotina</taxon>
        <taxon>Eurotiomycetes</taxon>
        <taxon>Eurotiomycetidae</taxon>
        <taxon>Eurotiales</taxon>
        <taxon>Aspergillaceae</taxon>
        <taxon>Aspergillus</taxon>
        <taxon>Aspergillus subgen. Nidulantes</taxon>
    </lineage>
</organism>
<dbReference type="AlphaFoldDB" id="C8V4R5"/>